<accession>J0LBX6</accession>
<feature type="compositionally biased region" description="Polar residues" evidence="1">
    <location>
        <begin position="265"/>
        <end position="276"/>
    </location>
</feature>
<feature type="region of interest" description="Disordered" evidence="1">
    <location>
        <begin position="248"/>
        <end position="295"/>
    </location>
</feature>
<evidence type="ECO:0000256" key="3">
    <source>
        <dbReference type="SAM" id="SignalP"/>
    </source>
</evidence>
<organism evidence="4 5">
    <name type="scientific">Auricularia subglabra (strain TFB-10046 / SS5)</name>
    <name type="common">White-rot fungus</name>
    <name type="synonym">Auricularia delicata (strain TFB10046)</name>
    <dbReference type="NCBI Taxonomy" id="717982"/>
    <lineage>
        <taxon>Eukaryota</taxon>
        <taxon>Fungi</taxon>
        <taxon>Dikarya</taxon>
        <taxon>Basidiomycota</taxon>
        <taxon>Agaricomycotina</taxon>
        <taxon>Agaricomycetes</taxon>
        <taxon>Auriculariales</taxon>
        <taxon>Auriculariaceae</taxon>
        <taxon>Auricularia</taxon>
    </lineage>
</organism>
<proteinExistence type="predicted"/>
<gene>
    <name evidence="4" type="ORF">AURDEDRAFT_176994</name>
</gene>
<evidence type="ECO:0000313" key="5">
    <source>
        <dbReference type="Proteomes" id="UP000006514"/>
    </source>
</evidence>
<evidence type="ECO:0000256" key="2">
    <source>
        <dbReference type="SAM" id="Phobius"/>
    </source>
</evidence>
<feature type="signal peptide" evidence="3">
    <location>
        <begin position="1"/>
        <end position="22"/>
    </location>
</feature>
<keyword evidence="2" id="KW-1133">Transmembrane helix</keyword>
<dbReference type="EMBL" id="JH688042">
    <property type="protein sequence ID" value="EJD33943.1"/>
    <property type="molecule type" value="Genomic_DNA"/>
</dbReference>
<feature type="chain" id="PRO_5003735384" evidence="3">
    <location>
        <begin position="23"/>
        <end position="295"/>
    </location>
</feature>
<evidence type="ECO:0000256" key="1">
    <source>
        <dbReference type="SAM" id="MobiDB-lite"/>
    </source>
</evidence>
<dbReference type="AlphaFoldDB" id="J0LBX6"/>
<protein>
    <submittedName>
        <fullName evidence="4">Uncharacterized protein</fullName>
    </submittedName>
</protein>
<sequence>MCWLLAVVLVLTLSFMLHSAAAFVLRCVSRLGKILLVSVLLGPVVFALGIVVVASGLMQVVAIIEGLRGSFCSVPGLSYSLYCGSEQHIASDDPAVACNVFGPSCWLTASISADLPSQSLAMKMVSNITFWTPQSEQRDHRCDIAPATNTDVAHDVLTLGERGMRLPLAGRPEHRRGSVGGRHGKPPLPGPATTELQGAALACYQCQSDAHEADKHVAEPQASSPIPRQEAQNVLHDVARRARRHALLRAPFPKSPSPPRRPLGAQTSVFGVSSVLNAPPSPLRQPSLTPDPSST</sequence>
<reference evidence="5" key="1">
    <citation type="journal article" date="2012" name="Science">
        <title>The Paleozoic origin of enzymatic lignin decomposition reconstructed from 31 fungal genomes.</title>
        <authorList>
            <person name="Floudas D."/>
            <person name="Binder M."/>
            <person name="Riley R."/>
            <person name="Barry K."/>
            <person name="Blanchette R.A."/>
            <person name="Henrissat B."/>
            <person name="Martinez A.T."/>
            <person name="Otillar R."/>
            <person name="Spatafora J.W."/>
            <person name="Yadav J.S."/>
            <person name="Aerts A."/>
            <person name="Benoit I."/>
            <person name="Boyd A."/>
            <person name="Carlson A."/>
            <person name="Copeland A."/>
            <person name="Coutinho P.M."/>
            <person name="de Vries R.P."/>
            <person name="Ferreira P."/>
            <person name="Findley K."/>
            <person name="Foster B."/>
            <person name="Gaskell J."/>
            <person name="Glotzer D."/>
            <person name="Gorecki P."/>
            <person name="Heitman J."/>
            <person name="Hesse C."/>
            <person name="Hori C."/>
            <person name="Igarashi K."/>
            <person name="Jurgens J.A."/>
            <person name="Kallen N."/>
            <person name="Kersten P."/>
            <person name="Kohler A."/>
            <person name="Kuees U."/>
            <person name="Kumar T.K.A."/>
            <person name="Kuo A."/>
            <person name="LaButti K."/>
            <person name="Larrondo L.F."/>
            <person name="Lindquist E."/>
            <person name="Ling A."/>
            <person name="Lombard V."/>
            <person name="Lucas S."/>
            <person name="Lundell T."/>
            <person name="Martin R."/>
            <person name="McLaughlin D.J."/>
            <person name="Morgenstern I."/>
            <person name="Morin E."/>
            <person name="Murat C."/>
            <person name="Nagy L.G."/>
            <person name="Nolan M."/>
            <person name="Ohm R.A."/>
            <person name="Patyshakuliyeva A."/>
            <person name="Rokas A."/>
            <person name="Ruiz-Duenas F.J."/>
            <person name="Sabat G."/>
            <person name="Salamov A."/>
            <person name="Samejima M."/>
            <person name="Schmutz J."/>
            <person name="Slot J.C."/>
            <person name="St John F."/>
            <person name="Stenlid J."/>
            <person name="Sun H."/>
            <person name="Sun S."/>
            <person name="Syed K."/>
            <person name="Tsang A."/>
            <person name="Wiebenga A."/>
            <person name="Young D."/>
            <person name="Pisabarro A."/>
            <person name="Eastwood D.C."/>
            <person name="Martin F."/>
            <person name="Cullen D."/>
            <person name="Grigoriev I.V."/>
            <person name="Hibbett D.S."/>
        </authorList>
    </citation>
    <scope>NUCLEOTIDE SEQUENCE [LARGE SCALE GENOMIC DNA]</scope>
    <source>
        <strain evidence="5">TFB10046</strain>
    </source>
</reference>
<name>J0LBX6_AURST</name>
<keyword evidence="2" id="KW-0472">Membrane</keyword>
<keyword evidence="5" id="KW-1185">Reference proteome</keyword>
<feature type="region of interest" description="Disordered" evidence="1">
    <location>
        <begin position="168"/>
        <end position="194"/>
    </location>
</feature>
<dbReference type="Proteomes" id="UP000006514">
    <property type="component" value="Unassembled WGS sequence"/>
</dbReference>
<dbReference type="InParanoid" id="J0LBX6"/>
<keyword evidence="3" id="KW-0732">Signal</keyword>
<feature type="transmembrane region" description="Helical" evidence="2">
    <location>
        <begin position="34"/>
        <end position="58"/>
    </location>
</feature>
<evidence type="ECO:0000313" key="4">
    <source>
        <dbReference type="EMBL" id="EJD33943.1"/>
    </source>
</evidence>
<keyword evidence="2" id="KW-0812">Transmembrane</keyword>
<dbReference type="KEGG" id="adl:AURDEDRAFT_176994"/>
<feature type="compositionally biased region" description="Polar residues" evidence="1">
    <location>
        <begin position="284"/>
        <end position="295"/>
    </location>
</feature>